<dbReference type="EMBL" id="BAAAQN010000007">
    <property type="protein sequence ID" value="GAA2021444.1"/>
    <property type="molecule type" value="Genomic_DNA"/>
</dbReference>
<proteinExistence type="predicted"/>
<accession>A0ABP5FBN3</accession>
<gene>
    <name evidence="1" type="ORF">GCM10009839_18100</name>
</gene>
<name>A0ABP5FBN3_9ACTN</name>
<keyword evidence="2" id="KW-1185">Reference proteome</keyword>
<reference evidence="2" key="1">
    <citation type="journal article" date="2019" name="Int. J. Syst. Evol. Microbiol.">
        <title>The Global Catalogue of Microorganisms (GCM) 10K type strain sequencing project: providing services to taxonomists for standard genome sequencing and annotation.</title>
        <authorList>
            <consortium name="The Broad Institute Genomics Platform"/>
            <consortium name="The Broad Institute Genome Sequencing Center for Infectious Disease"/>
            <person name="Wu L."/>
            <person name="Ma J."/>
        </authorList>
    </citation>
    <scope>NUCLEOTIDE SEQUENCE [LARGE SCALE GENOMIC DNA]</scope>
    <source>
        <strain evidence="2">JCM 16014</strain>
    </source>
</reference>
<evidence type="ECO:0008006" key="3">
    <source>
        <dbReference type="Google" id="ProtNLM"/>
    </source>
</evidence>
<evidence type="ECO:0000313" key="2">
    <source>
        <dbReference type="Proteomes" id="UP001500751"/>
    </source>
</evidence>
<organism evidence="1 2">
    <name type="scientific">Catenulispora yoronensis</name>
    <dbReference type="NCBI Taxonomy" id="450799"/>
    <lineage>
        <taxon>Bacteria</taxon>
        <taxon>Bacillati</taxon>
        <taxon>Actinomycetota</taxon>
        <taxon>Actinomycetes</taxon>
        <taxon>Catenulisporales</taxon>
        <taxon>Catenulisporaceae</taxon>
        <taxon>Catenulispora</taxon>
    </lineage>
</organism>
<dbReference type="Proteomes" id="UP001500751">
    <property type="component" value="Unassembled WGS sequence"/>
</dbReference>
<evidence type="ECO:0000313" key="1">
    <source>
        <dbReference type="EMBL" id="GAA2021444.1"/>
    </source>
</evidence>
<protein>
    <recommendedName>
        <fullName evidence="3">DUF892 family protein</fullName>
    </recommendedName>
</protein>
<sequence>MSTLNKRFLSIYLNDHLTVATIGRDLARRAIRATHDQDEHNRLRKIGRELAEDAESLREIMRRLEIRVDPIKAFAGWLGEKMGRLKLNGHLLRRSPLSDLVELEAMSTGVSANLAGWSLLREMAAAAEGLDIHELDRLIDRAESQLAVLERIRLRVGASALASDREQEAEFRGDSVIDSAMDALSQR</sequence>
<dbReference type="RefSeq" id="WP_344665050.1">
    <property type="nucleotide sequence ID" value="NZ_BAAAQN010000007.1"/>
</dbReference>
<comment type="caution">
    <text evidence="1">The sequence shown here is derived from an EMBL/GenBank/DDBJ whole genome shotgun (WGS) entry which is preliminary data.</text>
</comment>